<dbReference type="EMBL" id="JACEIK010004844">
    <property type="protein sequence ID" value="MCD9646571.1"/>
    <property type="molecule type" value="Genomic_DNA"/>
</dbReference>
<accession>A0ABS8VH39</accession>
<name>A0ABS8VH39_DATST</name>
<feature type="non-terminal residue" evidence="1">
    <location>
        <position position="1"/>
    </location>
</feature>
<comment type="caution">
    <text evidence="1">The sequence shown here is derived from an EMBL/GenBank/DDBJ whole genome shotgun (WGS) entry which is preliminary data.</text>
</comment>
<dbReference type="Proteomes" id="UP000823775">
    <property type="component" value="Unassembled WGS sequence"/>
</dbReference>
<sequence>KCNKLEGALFIARDQSNSVEILAHQASKIEALKIERDVVSNKREGYLVDAHH</sequence>
<keyword evidence="2" id="KW-1185">Reference proteome</keyword>
<proteinExistence type="predicted"/>
<gene>
    <name evidence="1" type="ORF">HAX54_036507</name>
</gene>
<organism evidence="1 2">
    <name type="scientific">Datura stramonium</name>
    <name type="common">Jimsonweed</name>
    <name type="synonym">Common thornapple</name>
    <dbReference type="NCBI Taxonomy" id="4076"/>
    <lineage>
        <taxon>Eukaryota</taxon>
        <taxon>Viridiplantae</taxon>
        <taxon>Streptophyta</taxon>
        <taxon>Embryophyta</taxon>
        <taxon>Tracheophyta</taxon>
        <taxon>Spermatophyta</taxon>
        <taxon>Magnoliopsida</taxon>
        <taxon>eudicotyledons</taxon>
        <taxon>Gunneridae</taxon>
        <taxon>Pentapetalae</taxon>
        <taxon>asterids</taxon>
        <taxon>lamiids</taxon>
        <taxon>Solanales</taxon>
        <taxon>Solanaceae</taxon>
        <taxon>Solanoideae</taxon>
        <taxon>Datureae</taxon>
        <taxon>Datura</taxon>
    </lineage>
</organism>
<protein>
    <submittedName>
        <fullName evidence="1">Uncharacterized protein</fullName>
    </submittedName>
</protein>
<evidence type="ECO:0000313" key="2">
    <source>
        <dbReference type="Proteomes" id="UP000823775"/>
    </source>
</evidence>
<evidence type="ECO:0000313" key="1">
    <source>
        <dbReference type="EMBL" id="MCD9646571.1"/>
    </source>
</evidence>
<reference evidence="1 2" key="1">
    <citation type="journal article" date="2021" name="BMC Genomics">
        <title>Datura genome reveals duplications of psychoactive alkaloid biosynthetic genes and high mutation rate following tissue culture.</title>
        <authorList>
            <person name="Rajewski A."/>
            <person name="Carter-House D."/>
            <person name="Stajich J."/>
            <person name="Litt A."/>
        </authorList>
    </citation>
    <scope>NUCLEOTIDE SEQUENCE [LARGE SCALE GENOMIC DNA]</scope>
    <source>
        <strain evidence="1">AR-01</strain>
    </source>
</reference>